<name>A0A420DAT7_9FLAO</name>
<dbReference type="NCBIfam" id="NF041635">
    <property type="entry name" value="STM3941_fam"/>
    <property type="match status" value="1"/>
</dbReference>
<evidence type="ECO:0000313" key="3">
    <source>
        <dbReference type="EMBL" id="RKE88405.1"/>
    </source>
</evidence>
<evidence type="ECO:0000313" key="4">
    <source>
        <dbReference type="Proteomes" id="UP000285906"/>
    </source>
</evidence>
<reference evidence="5" key="3">
    <citation type="journal article" date="2019" name="Int. J. Syst. Evol. Microbiol.">
        <title>The Global Catalogue of Microorganisms (GCM) 10K type strain sequencing project: providing services to taxonomists for standard genome sequencing and annotation.</title>
        <authorList>
            <consortium name="The Broad Institute Genomics Platform"/>
            <consortium name="The Broad Institute Genome Sequencing Center for Infectious Disease"/>
            <person name="Wu L."/>
            <person name="Ma J."/>
        </authorList>
    </citation>
    <scope>NUCLEOTIDE SEQUENCE [LARGE SCALE GENOMIC DNA]</scope>
    <source>
        <strain evidence="5">CCM 8490</strain>
    </source>
</reference>
<accession>A0A420DAT7</accession>
<keyword evidence="1" id="KW-0812">Transmembrane</keyword>
<evidence type="ECO:0000313" key="5">
    <source>
        <dbReference type="Proteomes" id="UP000658202"/>
    </source>
</evidence>
<proteinExistence type="predicted"/>
<dbReference type="InterPro" id="IPR048136">
    <property type="entry name" value="STM3941-like"/>
</dbReference>
<gene>
    <name evidence="3" type="ORF">BXY58_1556</name>
    <name evidence="2" type="ORF">GCM10007332_08340</name>
</gene>
<reference evidence="2" key="1">
    <citation type="journal article" date="2014" name="Int. J. Syst. Evol. Microbiol.">
        <title>Complete genome of a new Firmicutes species belonging to the dominant human colonic microbiota ('Ruminococcus bicirculans') reveals two chromosomes and a selective capacity to utilize plant glucans.</title>
        <authorList>
            <consortium name="NISC Comparative Sequencing Program"/>
            <person name="Wegmann U."/>
            <person name="Louis P."/>
            <person name="Goesmann A."/>
            <person name="Henrissat B."/>
            <person name="Duncan S.H."/>
            <person name="Flint H.J."/>
        </authorList>
    </citation>
    <scope>NUCLEOTIDE SEQUENCE</scope>
    <source>
        <strain evidence="2">CCM 8490</strain>
    </source>
</reference>
<sequence>MKSKTNKKDILIYIIFLLFTSMSIYSLVNGDGDSERKFIINLGTLIFFGGGGVTYFFLKNNFGAGKSIDDKTLIIYESKRKIFFYFLGGLVFVTMGIIMIIYNSYFDGRRMNPQIALFLGIICVCFFGLIFLASLIRLITSARKLIEVTQSTLEIQTGFLNSEMIIIPKSEIEFIKESQISSNSFISIYVNQPEKYVKKGFLKNMNYKITGTPININPNISNFSSDEILKFLSKNINIENQNEQ</sequence>
<dbReference type="EMBL" id="RAQH01000003">
    <property type="protein sequence ID" value="RKE88405.1"/>
    <property type="molecule type" value="Genomic_DNA"/>
</dbReference>
<protein>
    <submittedName>
        <fullName evidence="3">Uncharacterized protein</fullName>
    </submittedName>
</protein>
<feature type="transmembrane region" description="Helical" evidence="1">
    <location>
        <begin position="39"/>
        <end position="58"/>
    </location>
</feature>
<evidence type="ECO:0000256" key="1">
    <source>
        <dbReference type="SAM" id="Phobius"/>
    </source>
</evidence>
<dbReference type="OrthoDB" id="6028159at2"/>
<evidence type="ECO:0000313" key="2">
    <source>
        <dbReference type="EMBL" id="GGG49160.1"/>
    </source>
</evidence>
<organism evidence="3 4">
    <name type="scientific">Epilithonimonas arachidiradicis</name>
    <dbReference type="NCBI Taxonomy" id="1617282"/>
    <lineage>
        <taxon>Bacteria</taxon>
        <taxon>Pseudomonadati</taxon>
        <taxon>Bacteroidota</taxon>
        <taxon>Flavobacteriia</taxon>
        <taxon>Flavobacteriales</taxon>
        <taxon>Weeksellaceae</taxon>
        <taxon>Chryseobacterium group</taxon>
        <taxon>Epilithonimonas</taxon>
    </lineage>
</organism>
<keyword evidence="1" id="KW-0472">Membrane</keyword>
<dbReference type="Proteomes" id="UP000285906">
    <property type="component" value="Unassembled WGS sequence"/>
</dbReference>
<dbReference type="RefSeq" id="WP_120213220.1">
    <property type="nucleotide sequence ID" value="NZ_BMCW01000001.1"/>
</dbReference>
<dbReference type="AlphaFoldDB" id="A0A420DAT7"/>
<feature type="transmembrane region" description="Helical" evidence="1">
    <location>
        <begin position="10"/>
        <end position="27"/>
    </location>
</feature>
<reference evidence="2" key="4">
    <citation type="submission" date="2024-05" db="EMBL/GenBank/DDBJ databases">
        <authorList>
            <person name="Sun Q."/>
            <person name="Sedlacek I."/>
        </authorList>
    </citation>
    <scope>NUCLEOTIDE SEQUENCE</scope>
    <source>
        <strain evidence="2">CCM 8490</strain>
    </source>
</reference>
<feature type="transmembrane region" description="Helical" evidence="1">
    <location>
        <begin position="82"/>
        <end position="102"/>
    </location>
</feature>
<keyword evidence="1" id="KW-1133">Transmembrane helix</keyword>
<keyword evidence="5" id="KW-1185">Reference proteome</keyword>
<dbReference type="EMBL" id="BMCW01000001">
    <property type="protein sequence ID" value="GGG49160.1"/>
    <property type="molecule type" value="Genomic_DNA"/>
</dbReference>
<dbReference type="Proteomes" id="UP000658202">
    <property type="component" value="Unassembled WGS sequence"/>
</dbReference>
<reference evidence="3 4" key="2">
    <citation type="submission" date="2018-09" db="EMBL/GenBank/DDBJ databases">
        <title>Genomic Encyclopedia of Archaeal and Bacterial Type Strains, Phase II (KMG-II): from individual species to whole genera.</title>
        <authorList>
            <person name="Goeker M."/>
        </authorList>
    </citation>
    <scope>NUCLEOTIDE SEQUENCE [LARGE SCALE GENOMIC DNA]</scope>
    <source>
        <strain evidence="3 4">DSM 27620</strain>
    </source>
</reference>
<comment type="caution">
    <text evidence="3">The sequence shown here is derived from an EMBL/GenBank/DDBJ whole genome shotgun (WGS) entry which is preliminary data.</text>
</comment>
<feature type="transmembrane region" description="Helical" evidence="1">
    <location>
        <begin position="114"/>
        <end position="136"/>
    </location>
</feature>